<proteinExistence type="predicted"/>
<name>A0ABP8AVG8_9MICO</name>
<evidence type="ECO:0000256" key="1">
    <source>
        <dbReference type="ARBA" id="ARBA00021292"/>
    </source>
</evidence>
<keyword evidence="7" id="KW-1185">Reference proteome</keyword>
<dbReference type="Pfam" id="PF00534">
    <property type="entry name" value="Glycos_transf_1"/>
    <property type="match status" value="1"/>
</dbReference>
<evidence type="ECO:0000313" key="6">
    <source>
        <dbReference type="EMBL" id="GAA4191551.1"/>
    </source>
</evidence>
<organism evidence="6 7">
    <name type="scientific">Gryllotalpicola kribbensis</name>
    <dbReference type="NCBI Taxonomy" id="993084"/>
    <lineage>
        <taxon>Bacteria</taxon>
        <taxon>Bacillati</taxon>
        <taxon>Actinomycetota</taxon>
        <taxon>Actinomycetes</taxon>
        <taxon>Micrococcales</taxon>
        <taxon>Microbacteriaceae</taxon>
        <taxon>Gryllotalpicola</taxon>
    </lineage>
</organism>
<dbReference type="InterPro" id="IPR028098">
    <property type="entry name" value="Glyco_trans_4-like_N"/>
</dbReference>
<evidence type="ECO:0000256" key="2">
    <source>
        <dbReference type="ARBA" id="ARBA00022676"/>
    </source>
</evidence>
<dbReference type="Proteomes" id="UP001500213">
    <property type="component" value="Unassembled WGS sequence"/>
</dbReference>
<dbReference type="InterPro" id="IPR001296">
    <property type="entry name" value="Glyco_trans_1"/>
</dbReference>
<comment type="caution">
    <text evidence="6">The sequence shown here is derived from an EMBL/GenBank/DDBJ whole genome shotgun (WGS) entry which is preliminary data.</text>
</comment>
<sequence>MRIALTASSYAPHIGGVEEHVRNVARGLVARGHEVAVWTVARDGRFRVRTVDGIEVWELPAPLPERSAAGLARFAVRMPRAALLWSRAVRALRPELIHVHCFGPNGTYARVIARLAGIPLVLSSHGETLADDASVFTSSRFAAASLRRGLAAASHVTGCSQLALDDLVARFGLAPGRGTVVFNGIDLDEPVGAPPAGTGERYIAAVGRAQRLKGFDLLVDAFARAELPRDVQLVIGGGGPALEQLRMQAERLGVGDRVHLPGWLDRPAVGALRRGASVGVVPSRTEPFGIAALEVWRAGSPLIATTRGGTVEFVRDGDDGLLVDPEDTEALAAALAALIDDEERAARLAAAGSARVRAFTWERVVDAYERIYRGIGE</sequence>
<dbReference type="PANTHER" id="PTHR45947:SF3">
    <property type="entry name" value="SULFOQUINOVOSYL TRANSFERASE SQD2"/>
    <property type="match status" value="1"/>
</dbReference>
<dbReference type="EMBL" id="BAABBX010000015">
    <property type="protein sequence ID" value="GAA4191551.1"/>
    <property type="molecule type" value="Genomic_DNA"/>
</dbReference>
<evidence type="ECO:0000259" key="5">
    <source>
        <dbReference type="Pfam" id="PF13439"/>
    </source>
</evidence>
<dbReference type="InterPro" id="IPR050194">
    <property type="entry name" value="Glycosyltransferase_grp1"/>
</dbReference>
<keyword evidence="2" id="KW-0328">Glycosyltransferase</keyword>
<evidence type="ECO:0000259" key="4">
    <source>
        <dbReference type="Pfam" id="PF00534"/>
    </source>
</evidence>
<evidence type="ECO:0000313" key="7">
    <source>
        <dbReference type="Proteomes" id="UP001500213"/>
    </source>
</evidence>
<reference evidence="7" key="1">
    <citation type="journal article" date="2019" name="Int. J. Syst. Evol. Microbiol.">
        <title>The Global Catalogue of Microorganisms (GCM) 10K type strain sequencing project: providing services to taxonomists for standard genome sequencing and annotation.</title>
        <authorList>
            <consortium name="The Broad Institute Genomics Platform"/>
            <consortium name="The Broad Institute Genome Sequencing Center for Infectious Disease"/>
            <person name="Wu L."/>
            <person name="Ma J."/>
        </authorList>
    </citation>
    <scope>NUCLEOTIDE SEQUENCE [LARGE SCALE GENOMIC DNA]</scope>
    <source>
        <strain evidence="7">JCM 17593</strain>
    </source>
</reference>
<gene>
    <name evidence="6" type="ORF">GCM10022288_22560</name>
</gene>
<dbReference type="SUPFAM" id="SSF53756">
    <property type="entry name" value="UDP-Glycosyltransferase/glycogen phosphorylase"/>
    <property type="match status" value="1"/>
</dbReference>
<dbReference type="Pfam" id="PF13439">
    <property type="entry name" value="Glyco_transf_4"/>
    <property type="match status" value="1"/>
</dbReference>
<protein>
    <recommendedName>
        <fullName evidence="1">D-inositol 3-phosphate glycosyltransferase</fullName>
    </recommendedName>
</protein>
<dbReference type="PANTHER" id="PTHR45947">
    <property type="entry name" value="SULFOQUINOVOSYL TRANSFERASE SQD2"/>
    <property type="match status" value="1"/>
</dbReference>
<feature type="domain" description="Glycosyl transferase family 1" evidence="4">
    <location>
        <begin position="198"/>
        <end position="352"/>
    </location>
</feature>
<dbReference type="Gene3D" id="3.40.50.2000">
    <property type="entry name" value="Glycogen Phosphorylase B"/>
    <property type="match status" value="2"/>
</dbReference>
<keyword evidence="3" id="KW-0808">Transferase</keyword>
<feature type="domain" description="Glycosyltransferase subfamily 4-like N-terminal" evidence="5">
    <location>
        <begin position="14"/>
        <end position="188"/>
    </location>
</feature>
<accession>A0ABP8AVG8</accession>
<dbReference type="RefSeq" id="WP_344776908.1">
    <property type="nucleotide sequence ID" value="NZ_BAABBX010000015.1"/>
</dbReference>
<evidence type="ECO:0000256" key="3">
    <source>
        <dbReference type="ARBA" id="ARBA00022679"/>
    </source>
</evidence>
<dbReference type="CDD" id="cd03801">
    <property type="entry name" value="GT4_PimA-like"/>
    <property type="match status" value="1"/>
</dbReference>